<dbReference type="EMBL" id="SNYC01000005">
    <property type="protein sequence ID" value="TDQ08306.1"/>
    <property type="molecule type" value="Genomic_DNA"/>
</dbReference>
<reference evidence="1 2" key="1">
    <citation type="submission" date="2019-03" db="EMBL/GenBank/DDBJ databases">
        <title>Genomic Encyclopedia of Archaeal and Bacterial Type Strains, Phase II (KMG-II): from individual species to whole genera.</title>
        <authorList>
            <person name="Goeker M."/>
        </authorList>
    </citation>
    <scope>NUCLEOTIDE SEQUENCE [LARGE SCALE GENOMIC DNA]</scope>
    <source>
        <strain evidence="1 2">DSM 19035</strain>
    </source>
</reference>
<accession>A0A4R6STM1</accession>
<gene>
    <name evidence="1" type="ORF">ATK78_2815</name>
</gene>
<protein>
    <recommendedName>
        <fullName evidence="3">Lipoprotein</fullName>
    </recommendedName>
</protein>
<name>A0A4R6STM1_9SPHI</name>
<dbReference type="Proteomes" id="UP000295620">
    <property type="component" value="Unassembled WGS sequence"/>
</dbReference>
<sequence>MLVSCKKHNNDPEPPEQATHVVTGKLYGKDFTFASGKASREIIDFQEEGFEIFLSSAKADGCASPDENFHVIIRTPRKVGKFPDYYAILADPASSDYAMFTDGNVFEVTSISGNTIKGYLKVTDPERNSAIEGTFEATICN</sequence>
<proteinExistence type="predicted"/>
<organism evidence="1 2">
    <name type="scientific">Pedobacter metabolipauper</name>
    <dbReference type="NCBI Taxonomy" id="425513"/>
    <lineage>
        <taxon>Bacteria</taxon>
        <taxon>Pseudomonadati</taxon>
        <taxon>Bacteroidota</taxon>
        <taxon>Sphingobacteriia</taxon>
        <taxon>Sphingobacteriales</taxon>
        <taxon>Sphingobacteriaceae</taxon>
        <taxon>Pedobacter</taxon>
    </lineage>
</organism>
<dbReference type="AlphaFoldDB" id="A0A4R6STM1"/>
<keyword evidence="2" id="KW-1185">Reference proteome</keyword>
<evidence type="ECO:0000313" key="1">
    <source>
        <dbReference type="EMBL" id="TDQ08306.1"/>
    </source>
</evidence>
<evidence type="ECO:0000313" key="2">
    <source>
        <dbReference type="Proteomes" id="UP000295620"/>
    </source>
</evidence>
<comment type="caution">
    <text evidence="1">The sequence shown here is derived from an EMBL/GenBank/DDBJ whole genome shotgun (WGS) entry which is preliminary data.</text>
</comment>
<evidence type="ECO:0008006" key="3">
    <source>
        <dbReference type="Google" id="ProtNLM"/>
    </source>
</evidence>